<gene>
    <name evidence="1" type="ORF">BJ978_002779</name>
</gene>
<dbReference type="AlphaFoldDB" id="A0A9X2H357"/>
<name>A0A9X2H357_9MICO</name>
<accession>A0A9X2H357</accession>
<proteinExistence type="predicted"/>
<keyword evidence="2" id="KW-1185">Reference proteome</keyword>
<dbReference type="Proteomes" id="UP001139722">
    <property type="component" value="Unassembled WGS sequence"/>
</dbReference>
<comment type="caution">
    <text evidence="1">The sequence shown here is derived from an EMBL/GenBank/DDBJ whole genome shotgun (WGS) entry which is preliminary data.</text>
</comment>
<organism evidence="1 2">
    <name type="scientific">Agromyces terreus</name>
    <dbReference type="NCBI Taxonomy" id="424795"/>
    <lineage>
        <taxon>Bacteria</taxon>
        <taxon>Bacillati</taxon>
        <taxon>Actinomycetota</taxon>
        <taxon>Actinomycetes</taxon>
        <taxon>Micrococcales</taxon>
        <taxon>Microbacteriaceae</taxon>
        <taxon>Agromyces</taxon>
    </lineage>
</organism>
<protein>
    <recommendedName>
        <fullName evidence="3">AbiEi antitoxin C-terminal domain-containing protein</fullName>
    </recommendedName>
</protein>
<evidence type="ECO:0000313" key="2">
    <source>
        <dbReference type="Proteomes" id="UP001139722"/>
    </source>
</evidence>
<evidence type="ECO:0008006" key="3">
    <source>
        <dbReference type="Google" id="ProtNLM"/>
    </source>
</evidence>
<sequence length="233" mass="25163">MTRLPLALGTDDLSIAELCAARLDGDLHRVADAWVPIDEPDLPALRAQVIASGAPSDLVVERMSAAWVHGAVLAPPRRAQFCVPIDARVAIDASATFEFREVRIAGNEIELIGGVRCTNAVRTAYDLLRDASIDDAHAVKIVAHMLTQRADLAPSLHDRLDVARRIPHRALALRRLRSAVADAVDVVDGVDAAHGVQHAVQMGGVAHLEHEPADGEPIVRGRHVRREDVHVVL</sequence>
<evidence type="ECO:0000313" key="1">
    <source>
        <dbReference type="EMBL" id="MCP2372103.1"/>
    </source>
</evidence>
<dbReference type="EMBL" id="JAMZDY010000001">
    <property type="protein sequence ID" value="MCP2372103.1"/>
    <property type="molecule type" value="Genomic_DNA"/>
</dbReference>
<reference evidence="1" key="1">
    <citation type="submission" date="2022-06" db="EMBL/GenBank/DDBJ databases">
        <title>Sequencing the genomes of 1000 actinobacteria strains.</title>
        <authorList>
            <person name="Klenk H.-P."/>
        </authorList>
    </citation>
    <scope>NUCLEOTIDE SEQUENCE</scope>
    <source>
        <strain evidence="1">DSM 22016</strain>
    </source>
</reference>